<dbReference type="PANTHER" id="PTHR34218:SF3">
    <property type="entry name" value="ACYL-HOMOSERINE LACTONE ACYLASE PVDQ"/>
    <property type="match status" value="1"/>
</dbReference>
<protein>
    <submittedName>
        <fullName evidence="8">Penicillin acylase family protein</fullName>
        <ecNumber evidence="8">3.5.1.-</ecNumber>
    </submittedName>
</protein>
<dbReference type="PANTHER" id="PTHR34218">
    <property type="entry name" value="PEPTIDASE S45 PENICILLIN AMIDASE"/>
    <property type="match status" value="1"/>
</dbReference>
<gene>
    <name evidence="8" type="ORF">RB602_14830</name>
</gene>
<feature type="binding site" evidence="6">
    <location>
        <position position="331"/>
    </location>
    <ligand>
        <name>Ca(2+)</name>
        <dbReference type="ChEBI" id="CHEBI:29108"/>
    </ligand>
</feature>
<sequence length="811" mass="89196">MRLIVRIVIGLLVIAVIGLAATWFLLPSLNDRQTDGELALPGLQGPVRVVRDEKAMPYIYAESMEDALRAQGFVAGQDRLFQLEAAKRAASGRLSEVFGAGADDAIVNLDKEARVIGFRRIAERQMELLSPNALRSLTPYVEGLNSYITDHADTHPMAFSLAGFEPEVWTVEDLLAVTFFMGWGSAANFDAELIAHQVIQAIGEEKFQEIAPIVVNPDNPEAAPAEEETAATLSRWASKTGAPAAWTRGGWRQQGHGGSNNWAMSGAKSGTPAAVVTNDPHLDSRNLPGSWHPVALITPEVRVVGVSAGLPGVVIGRNDHIAFGVTNAYADAVDLYVETIDPDNPDNYMEGDQSLPFETLSETIRIKDDAAENGIREEKLAIRLTRRGPVITDHDPEKGDGAVLTMRWASAEYMDGELGLDALMAATSVEEALDAIGLAHMVSLNFVVGDVTGRIGRRASGVAPIRLRGDGMAPFPVVDGEDNWGGRIPAAEMPGEIDPERGWTGTANHFTAPADYPYVYTSYASPSYRYRRMSEIFNDKPTINAEESWAAQYDTLNVFARDIAPIMAAALLEDEDADIQQIGQTLQDWNHRDDLGEVGPTLFQEVMRHLARLTYEDELGPEAVTAYLSNWYVWQERFDAMVREGTSPWFDDTRTPETENLADMIRRAGRAAQERLASDYGDNIENWRWGDVRKIGFTGPLRLDGWVGSLTGNRDVAMPGSGETILRALYPYEKPFDSQWFASLRMTADLNDPDKVRAVLPGGAVGRTFHPHLADQITDWTDKDAQIYWWFSDKAIEENTQSVLTLSASTS</sequence>
<dbReference type="GO" id="GO:0016811">
    <property type="term" value="F:hydrolase activity, acting on carbon-nitrogen (but not peptide) bonds, in linear amides"/>
    <property type="evidence" value="ECO:0007669"/>
    <property type="project" value="InterPro"/>
</dbReference>
<keyword evidence="7" id="KW-1133">Transmembrane helix</keyword>
<feature type="binding site" evidence="6">
    <location>
        <position position="333"/>
    </location>
    <ligand>
        <name>Ca(2+)</name>
        <dbReference type="ChEBI" id="CHEBI:29108"/>
    </ligand>
</feature>
<dbReference type="InterPro" id="IPR043147">
    <property type="entry name" value="Penicillin_amidase_A-knob"/>
</dbReference>
<keyword evidence="2" id="KW-0732">Signal</keyword>
<dbReference type="EC" id="3.5.1.-" evidence="8"/>
<dbReference type="EMBL" id="CP136594">
    <property type="protein sequence ID" value="WOE75084.1"/>
    <property type="molecule type" value="Genomic_DNA"/>
</dbReference>
<dbReference type="RefSeq" id="WP_317081670.1">
    <property type="nucleotide sequence ID" value="NZ_CP136594.1"/>
</dbReference>
<accession>A0AA97F667</accession>
<dbReference type="InterPro" id="IPR014395">
    <property type="entry name" value="Pen/GL7ACA/AHL_acylase"/>
</dbReference>
<dbReference type="Pfam" id="PF01804">
    <property type="entry name" value="Penicil_amidase"/>
    <property type="match status" value="1"/>
</dbReference>
<feature type="binding site" evidence="6">
    <location>
        <position position="334"/>
    </location>
    <ligand>
        <name>Ca(2+)</name>
        <dbReference type="ChEBI" id="CHEBI:29108"/>
    </ligand>
</feature>
<comment type="cofactor">
    <cofactor evidence="6">
        <name>Ca(2+)</name>
        <dbReference type="ChEBI" id="CHEBI:29108"/>
    </cofactor>
    <text evidence="6">Binds 1 Ca(2+) ion per dimer.</text>
</comment>
<dbReference type="GO" id="GO:0046872">
    <property type="term" value="F:metal ion binding"/>
    <property type="evidence" value="ECO:0007669"/>
    <property type="project" value="UniProtKB-KW"/>
</dbReference>
<feature type="transmembrane region" description="Helical" evidence="7">
    <location>
        <begin position="7"/>
        <end position="26"/>
    </location>
</feature>
<evidence type="ECO:0000256" key="2">
    <source>
        <dbReference type="ARBA" id="ARBA00022729"/>
    </source>
</evidence>
<keyword evidence="3 8" id="KW-0378">Hydrolase</keyword>
<dbReference type="SUPFAM" id="SSF56235">
    <property type="entry name" value="N-terminal nucleophile aminohydrolases (Ntn hydrolases)"/>
    <property type="match status" value="1"/>
</dbReference>
<evidence type="ECO:0000313" key="8">
    <source>
        <dbReference type="EMBL" id="WOE75084.1"/>
    </source>
</evidence>
<dbReference type="GO" id="GO:0017000">
    <property type="term" value="P:antibiotic biosynthetic process"/>
    <property type="evidence" value="ECO:0007669"/>
    <property type="project" value="InterPro"/>
</dbReference>
<dbReference type="AlphaFoldDB" id="A0AA97F667"/>
<dbReference type="InterPro" id="IPR023343">
    <property type="entry name" value="Penicillin_amidase_dom1"/>
</dbReference>
<dbReference type="Gene3D" id="1.10.439.10">
    <property type="entry name" value="Penicillin Amidohydrolase, domain 1"/>
    <property type="match status" value="1"/>
</dbReference>
<dbReference type="Gene3D" id="3.60.20.10">
    <property type="entry name" value="Glutamine Phosphoribosylpyrophosphate, subunit 1, domain 1"/>
    <property type="match status" value="1"/>
</dbReference>
<proteinExistence type="inferred from homology"/>
<evidence type="ECO:0000256" key="7">
    <source>
        <dbReference type="SAM" id="Phobius"/>
    </source>
</evidence>
<dbReference type="InterPro" id="IPR029055">
    <property type="entry name" value="Ntn_hydrolases_N"/>
</dbReference>
<evidence type="ECO:0000313" key="9">
    <source>
        <dbReference type="Proteomes" id="UP001302429"/>
    </source>
</evidence>
<evidence type="ECO:0000256" key="1">
    <source>
        <dbReference type="ARBA" id="ARBA00006586"/>
    </source>
</evidence>
<evidence type="ECO:0000256" key="3">
    <source>
        <dbReference type="ARBA" id="ARBA00022801"/>
    </source>
</evidence>
<dbReference type="CDD" id="cd03747">
    <property type="entry name" value="Ntn_PGA_like"/>
    <property type="match status" value="1"/>
</dbReference>
<dbReference type="InterPro" id="IPR043146">
    <property type="entry name" value="Penicillin_amidase_N_B-knob"/>
</dbReference>
<keyword evidence="7" id="KW-0812">Transmembrane</keyword>
<keyword evidence="6" id="KW-0479">Metal-binding</keyword>
<keyword evidence="4" id="KW-0865">Zymogen</keyword>
<keyword evidence="7" id="KW-0472">Membrane</keyword>
<keyword evidence="9" id="KW-1185">Reference proteome</keyword>
<keyword evidence="6" id="KW-0106">Calcium</keyword>
<comment type="similarity">
    <text evidence="1">Belongs to the peptidase S45 family.</text>
</comment>
<evidence type="ECO:0000256" key="4">
    <source>
        <dbReference type="ARBA" id="ARBA00023145"/>
    </source>
</evidence>
<evidence type="ECO:0000256" key="6">
    <source>
        <dbReference type="PIRSR" id="PIRSR001227-2"/>
    </source>
</evidence>
<feature type="binding site" evidence="6">
    <location>
        <position position="192"/>
    </location>
    <ligand>
        <name>Ca(2+)</name>
        <dbReference type="ChEBI" id="CHEBI:29108"/>
    </ligand>
</feature>
<organism evidence="8 9">
    <name type="scientific">Alterisphingorhabdus coralli</name>
    <dbReference type="NCBI Taxonomy" id="3071408"/>
    <lineage>
        <taxon>Bacteria</taxon>
        <taxon>Pseudomonadati</taxon>
        <taxon>Pseudomonadota</taxon>
        <taxon>Alphaproteobacteria</taxon>
        <taxon>Sphingomonadales</taxon>
        <taxon>Sphingomonadaceae</taxon>
        <taxon>Alterisphingorhabdus (ex Yan et al. 2024)</taxon>
    </lineage>
</organism>
<dbReference type="PIRSF" id="PIRSF001227">
    <property type="entry name" value="Pen_acylase"/>
    <property type="match status" value="1"/>
</dbReference>
<dbReference type="Gene3D" id="2.30.120.10">
    <property type="match status" value="1"/>
</dbReference>
<evidence type="ECO:0000256" key="5">
    <source>
        <dbReference type="PIRSR" id="PIRSR001227-1"/>
    </source>
</evidence>
<dbReference type="Gene3D" id="1.10.1400.10">
    <property type="match status" value="1"/>
</dbReference>
<reference evidence="8 9" key="1">
    <citation type="submission" date="2023-10" db="EMBL/GenBank/DDBJ databases">
        <title>Complete genome sequence of a Sphingomonadaceae bacterium.</title>
        <authorList>
            <person name="Yan C."/>
        </authorList>
    </citation>
    <scope>NUCLEOTIDE SEQUENCE [LARGE SCALE GENOMIC DNA]</scope>
    <source>
        <strain evidence="8 9">SCSIO 66989</strain>
    </source>
</reference>
<dbReference type="InterPro" id="IPR002692">
    <property type="entry name" value="S45"/>
</dbReference>
<name>A0AA97F667_9SPHN</name>
<feature type="active site" description="Nucleophile" evidence="5">
    <location>
        <position position="259"/>
    </location>
</feature>
<dbReference type="Proteomes" id="UP001302429">
    <property type="component" value="Chromosome"/>
</dbReference>
<dbReference type="KEGG" id="acoa:RB602_14830"/>